<dbReference type="InterPro" id="IPR000792">
    <property type="entry name" value="Tscrpt_reg_LuxR_C"/>
</dbReference>
<dbReference type="GO" id="GO:0003677">
    <property type="term" value="F:DNA binding"/>
    <property type="evidence" value="ECO:0007669"/>
    <property type="project" value="InterPro"/>
</dbReference>
<evidence type="ECO:0000313" key="3">
    <source>
        <dbReference type="Proteomes" id="UP001143474"/>
    </source>
</evidence>
<dbReference type="InterPro" id="IPR016032">
    <property type="entry name" value="Sig_transdc_resp-reg_C-effctor"/>
</dbReference>
<proteinExistence type="predicted"/>
<comment type="caution">
    <text evidence="2">The sequence shown here is derived from an EMBL/GenBank/DDBJ whole genome shotgun (WGS) entry which is preliminary data.</text>
</comment>
<evidence type="ECO:0000313" key="2">
    <source>
        <dbReference type="EMBL" id="GLK12768.1"/>
    </source>
</evidence>
<dbReference type="Gene3D" id="1.10.10.10">
    <property type="entry name" value="Winged helix-like DNA-binding domain superfamily/Winged helix DNA-binding domain"/>
    <property type="match status" value="1"/>
</dbReference>
<keyword evidence="3" id="KW-1185">Reference proteome</keyword>
<sequence>MAEGLGNTAVAEKLFVSEGAVRKHIRNIFAKLDLAPADRTDRRMPAVLHYLEQGNPRGQRRLCRRRRGPGHGCRAGLSGRRRRVTWAARRLPLRTGPRVRPR</sequence>
<reference evidence="2" key="1">
    <citation type="journal article" date="2014" name="Int. J. Syst. Evol. Microbiol.">
        <title>Complete genome sequence of Corynebacterium casei LMG S-19264T (=DSM 44701T), isolated from a smear-ripened cheese.</title>
        <authorList>
            <consortium name="US DOE Joint Genome Institute (JGI-PGF)"/>
            <person name="Walter F."/>
            <person name="Albersmeier A."/>
            <person name="Kalinowski J."/>
            <person name="Ruckert C."/>
        </authorList>
    </citation>
    <scope>NUCLEOTIDE SEQUENCE</scope>
    <source>
        <strain evidence="2">VKM Ac-2007</strain>
    </source>
</reference>
<organism evidence="2 3">
    <name type="scientific">Streptosporangium carneum</name>
    <dbReference type="NCBI Taxonomy" id="47481"/>
    <lineage>
        <taxon>Bacteria</taxon>
        <taxon>Bacillati</taxon>
        <taxon>Actinomycetota</taxon>
        <taxon>Actinomycetes</taxon>
        <taxon>Streptosporangiales</taxon>
        <taxon>Streptosporangiaceae</taxon>
        <taxon>Streptosporangium</taxon>
    </lineage>
</organism>
<reference evidence="2" key="2">
    <citation type="submission" date="2023-01" db="EMBL/GenBank/DDBJ databases">
        <authorList>
            <person name="Sun Q."/>
            <person name="Evtushenko L."/>
        </authorList>
    </citation>
    <scope>NUCLEOTIDE SEQUENCE</scope>
    <source>
        <strain evidence="2">VKM Ac-2007</strain>
    </source>
</reference>
<dbReference type="Proteomes" id="UP001143474">
    <property type="component" value="Unassembled WGS sequence"/>
</dbReference>
<protein>
    <recommendedName>
        <fullName evidence="1">HTH luxR-type domain-containing protein</fullName>
    </recommendedName>
</protein>
<feature type="domain" description="HTH luxR-type" evidence="1">
    <location>
        <begin position="1"/>
        <end position="54"/>
    </location>
</feature>
<accession>A0A9W6I6Y7</accession>
<name>A0A9W6I6Y7_9ACTN</name>
<dbReference type="GO" id="GO:0006355">
    <property type="term" value="P:regulation of DNA-templated transcription"/>
    <property type="evidence" value="ECO:0007669"/>
    <property type="project" value="InterPro"/>
</dbReference>
<dbReference type="EMBL" id="BSEV01000018">
    <property type="protein sequence ID" value="GLK12768.1"/>
    <property type="molecule type" value="Genomic_DNA"/>
</dbReference>
<gene>
    <name evidence="2" type="ORF">GCM10017600_61780</name>
</gene>
<dbReference type="PROSITE" id="PS50043">
    <property type="entry name" value="HTH_LUXR_2"/>
    <property type="match status" value="1"/>
</dbReference>
<evidence type="ECO:0000259" key="1">
    <source>
        <dbReference type="PROSITE" id="PS50043"/>
    </source>
</evidence>
<dbReference type="Pfam" id="PF00196">
    <property type="entry name" value="GerE"/>
    <property type="match status" value="1"/>
</dbReference>
<dbReference type="InterPro" id="IPR036388">
    <property type="entry name" value="WH-like_DNA-bd_sf"/>
</dbReference>
<dbReference type="AlphaFoldDB" id="A0A9W6I6Y7"/>
<dbReference type="SUPFAM" id="SSF46894">
    <property type="entry name" value="C-terminal effector domain of the bipartite response regulators"/>
    <property type="match status" value="1"/>
</dbReference>